<dbReference type="InterPro" id="IPR050271">
    <property type="entry name" value="UDP-glycosyltransferase"/>
</dbReference>
<dbReference type="GO" id="GO:0016020">
    <property type="term" value="C:membrane"/>
    <property type="evidence" value="ECO:0007669"/>
    <property type="project" value="UniProtKB-SubCell"/>
</dbReference>
<keyword evidence="7" id="KW-1185">Reference proteome</keyword>
<keyword evidence="5" id="KW-0732">Signal</keyword>
<dbReference type="PANTHER" id="PTHR48043:SF159">
    <property type="entry name" value="EG:EG0003.4 PROTEIN-RELATED"/>
    <property type="match status" value="1"/>
</dbReference>
<comment type="similarity">
    <text evidence="1 4">Belongs to the UDP-glycosyltransferase family.</text>
</comment>
<accession>A0A9P0DQM9</accession>
<dbReference type="SUPFAM" id="SSF53756">
    <property type="entry name" value="UDP-Glycosyltransferase/glycogen phosphorylase"/>
    <property type="match status" value="1"/>
</dbReference>
<gene>
    <name evidence="6" type="ORF">PHAECO_LOCUS8682</name>
</gene>
<organism evidence="6 7">
    <name type="scientific">Phaedon cochleariae</name>
    <name type="common">Mustard beetle</name>
    <dbReference type="NCBI Taxonomy" id="80249"/>
    <lineage>
        <taxon>Eukaryota</taxon>
        <taxon>Metazoa</taxon>
        <taxon>Ecdysozoa</taxon>
        <taxon>Arthropoda</taxon>
        <taxon>Hexapoda</taxon>
        <taxon>Insecta</taxon>
        <taxon>Pterygota</taxon>
        <taxon>Neoptera</taxon>
        <taxon>Endopterygota</taxon>
        <taxon>Coleoptera</taxon>
        <taxon>Polyphaga</taxon>
        <taxon>Cucujiformia</taxon>
        <taxon>Chrysomeloidea</taxon>
        <taxon>Chrysomelidae</taxon>
        <taxon>Chrysomelinae</taxon>
        <taxon>Chrysomelini</taxon>
        <taxon>Phaedon</taxon>
    </lineage>
</organism>
<reference evidence="6" key="1">
    <citation type="submission" date="2022-01" db="EMBL/GenBank/DDBJ databases">
        <authorList>
            <person name="King R."/>
        </authorList>
    </citation>
    <scope>NUCLEOTIDE SEQUENCE</scope>
</reference>
<dbReference type="EC" id="2.4.1.17" evidence="5"/>
<evidence type="ECO:0000256" key="3">
    <source>
        <dbReference type="ARBA" id="ARBA00022679"/>
    </source>
</evidence>
<dbReference type="InterPro" id="IPR035595">
    <property type="entry name" value="UDP_glycos_trans_CS"/>
</dbReference>
<name>A0A9P0DQM9_PHACE</name>
<keyword evidence="5" id="KW-0812">Transmembrane</keyword>
<dbReference type="PANTHER" id="PTHR48043">
    <property type="entry name" value="EG:EG0003.4 PROTEIN-RELATED"/>
    <property type="match status" value="1"/>
</dbReference>
<evidence type="ECO:0000256" key="2">
    <source>
        <dbReference type="ARBA" id="ARBA00022676"/>
    </source>
</evidence>
<feature type="transmembrane region" description="Helical" evidence="5">
    <location>
        <begin position="473"/>
        <end position="494"/>
    </location>
</feature>
<dbReference type="GO" id="GO:0015020">
    <property type="term" value="F:glucuronosyltransferase activity"/>
    <property type="evidence" value="ECO:0007669"/>
    <property type="project" value="UniProtKB-EC"/>
</dbReference>
<comment type="catalytic activity">
    <reaction evidence="5">
        <text>glucuronate acceptor + UDP-alpha-D-glucuronate = acceptor beta-D-glucuronoside + UDP + H(+)</text>
        <dbReference type="Rhea" id="RHEA:21032"/>
        <dbReference type="ChEBI" id="CHEBI:15378"/>
        <dbReference type="ChEBI" id="CHEBI:58052"/>
        <dbReference type="ChEBI" id="CHEBI:58223"/>
        <dbReference type="ChEBI" id="CHEBI:132367"/>
        <dbReference type="ChEBI" id="CHEBI:132368"/>
        <dbReference type="EC" id="2.4.1.17"/>
    </reaction>
</comment>
<dbReference type="PROSITE" id="PS00375">
    <property type="entry name" value="UDPGT"/>
    <property type="match status" value="1"/>
</dbReference>
<evidence type="ECO:0000313" key="6">
    <source>
        <dbReference type="EMBL" id="CAH1164481.1"/>
    </source>
</evidence>
<dbReference type="FunFam" id="3.40.50.2000:FF:000050">
    <property type="entry name" value="UDP-glucuronosyltransferase"/>
    <property type="match status" value="1"/>
</dbReference>
<keyword evidence="5" id="KW-1133">Transmembrane helix</keyword>
<sequence>MNFLRLFLSLALYLRCTGSSRILAFPEFPSHSHHVIFNPIWRELSLRGHQVTVITPNPMNDPTLSNLTEIDVGSAYEVVRKKDFVKNMAKGRFIVKRLLFLHKMLSDCMEEEMQHEEFQQLLRLPSDHFDLLIVQTMHPLVYAIGAKFKAPIVGVSSMGVFPNSHDVIGNPTHPVLSPDFLVSPEGDMTFFDKIDSLFFNIVYRLVYHWIILPESDATARKYFGKDIPYLGDIESNTSLLLMNINPFVHPIRANVPAAIEVNQLHITEPKPLPKDIKDFLDSSPQGVVYFSLGSNVKSANLSSRTREVIVRALGEVPYKVLWKWETDTLPNKPDNVMTRKWLPQQDILGHPNVKVFVTQGGLQSVEEAISYAVPMVGLPFITDQPGNIKKITDLGMGLGLDYRTMSKEQLKNAIMEVGENSWYKQKISDARLILVDQPIRGVPKAVWWIEYIIRHKGARHMRSPAADMSYFEYFMMDVFLFLFVCFFVIVYTVIKMLRILRTLFRSQKVKVN</sequence>
<dbReference type="Gene3D" id="3.40.50.2000">
    <property type="entry name" value="Glycogen Phosphorylase B"/>
    <property type="match status" value="2"/>
</dbReference>
<keyword evidence="5" id="KW-0472">Membrane</keyword>
<feature type="signal peptide" evidence="5">
    <location>
        <begin position="1"/>
        <end position="19"/>
    </location>
</feature>
<dbReference type="Proteomes" id="UP001153737">
    <property type="component" value="Chromosome 4"/>
</dbReference>
<dbReference type="InterPro" id="IPR002213">
    <property type="entry name" value="UDP_glucos_trans"/>
</dbReference>
<reference evidence="6" key="2">
    <citation type="submission" date="2022-10" db="EMBL/GenBank/DDBJ databases">
        <authorList>
            <consortium name="ENA_rothamsted_submissions"/>
            <consortium name="culmorum"/>
            <person name="King R."/>
        </authorList>
    </citation>
    <scope>NUCLEOTIDE SEQUENCE</scope>
</reference>
<evidence type="ECO:0000313" key="7">
    <source>
        <dbReference type="Proteomes" id="UP001153737"/>
    </source>
</evidence>
<evidence type="ECO:0000256" key="5">
    <source>
        <dbReference type="RuleBase" id="RU362059"/>
    </source>
</evidence>
<feature type="chain" id="PRO_5040537016" description="UDP-glucuronosyltransferase" evidence="5">
    <location>
        <begin position="20"/>
        <end position="512"/>
    </location>
</feature>
<proteinExistence type="inferred from homology"/>
<dbReference type="CDD" id="cd03784">
    <property type="entry name" value="GT1_Gtf-like"/>
    <property type="match status" value="1"/>
</dbReference>
<comment type="subcellular location">
    <subcellularLocation>
        <location evidence="5">Membrane</location>
        <topology evidence="5">Single-pass membrane protein</topology>
    </subcellularLocation>
</comment>
<keyword evidence="3 4" id="KW-0808">Transferase</keyword>
<evidence type="ECO:0000256" key="4">
    <source>
        <dbReference type="RuleBase" id="RU003718"/>
    </source>
</evidence>
<dbReference type="EMBL" id="OU896710">
    <property type="protein sequence ID" value="CAH1164481.1"/>
    <property type="molecule type" value="Genomic_DNA"/>
</dbReference>
<protein>
    <recommendedName>
        <fullName evidence="5">UDP-glucuronosyltransferase</fullName>
        <ecNumber evidence="5">2.4.1.17</ecNumber>
    </recommendedName>
</protein>
<keyword evidence="2 4" id="KW-0328">Glycosyltransferase</keyword>
<dbReference type="Pfam" id="PF00201">
    <property type="entry name" value="UDPGT"/>
    <property type="match status" value="1"/>
</dbReference>
<dbReference type="OrthoDB" id="5835829at2759"/>
<evidence type="ECO:0000256" key="1">
    <source>
        <dbReference type="ARBA" id="ARBA00009995"/>
    </source>
</evidence>
<dbReference type="AlphaFoldDB" id="A0A9P0DQM9"/>